<name>A0A4U1BCC4_9GAMM</name>
<dbReference type="InterPro" id="IPR010293">
    <property type="entry name" value="Sbt_1"/>
</dbReference>
<feature type="transmembrane region" description="Helical" evidence="1">
    <location>
        <begin position="288"/>
        <end position="308"/>
    </location>
</feature>
<dbReference type="PANTHER" id="PTHR40400:SF1">
    <property type="entry name" value="SLR1512 PROTEIN"/>
    <property type="match status" value="1"/>
</dbReference>
<dbReference type="RefSeq" id="WP_136853626.1">
    <property type="nucleotide sequence ID" value="NZ_SWCI01000007.1"/>
</dbReference>
<dbReference type="Pfam" id="PF05982">
    <property type="entry name" value="Sbt_1"/>
    <property type="match status" value="1"/>
</dbReference>
<keyword evidence="3" id="KW-1185">Reference proteome</keyword>
<dbReference type="Proteomes" id="UP000305674">
    <property type="component" value="Unassembled WGS sequence"/>
</dbReference>
<feature type="transmembrane region" description="Helical" evidence="1">
    <location>
        <begin position="57"/>
        <end position="79"/>
    </location>
</feature>
<keyword evidence="1" id="KW-0472">Membrane</keyword>
<comment type="caution">
    <text evidence="2">The sequence shown here is derived from an EMBL/GenBank/DDBJ whole genome shotgun (WGS) entry which is preliminary data.</text>
</comment>
<feature type="transmembrane region" description="Helical" evidence="1">
    <location>
        <begin position="228"/>
        <end position="249"/>
    </location>
</feature>
<reference evidence="2 3" key="1">
    <citation type="submission" date="2019-04" db="EMBL/GenBank/DDBJ databases">
        <authorList>
            <person name="Hwang J.C."/>
        </authorList>
    </citation>
    <scope>NUCLEOTIDE SEQUENCE [LARGE SCALE GENOMIC DNA]</scope>
    <source>
        <strain evidence="2 3">IMCC35001</strain>
    </source>
</reference>
<evidence type="ECO:0000313" key="3">
    <source>
        <dbReference type="Proteomes" id="UP000305674"/>
    </source>
</evidence>
<dbReference type="AlphaFoldDB" id="A0A4U1BCC4"/>
<feature type="transmembrane region" description="Helical" evidence="1">
    <location>
        <begin position="122"/>
        <end position="142"/>
    </location>
</feature>
<dbReference type="OrthoDB" id="345121at2"/>
<sequence length="313" mass="32918">MELDIVVAFFLFGALAQLLRAELTLPDGLYQSLVILLLLAIGLKGGVALSEHLTLTLVAQGGAIVLMGIIMPLLAVPILSTIGRFSRVTTATIAAHYGSVSVATYAVAVAFLESRQIPYEPYFPLFVALLEVPAIAVGLWLAQGRGTFSSGKVRRHQLVRELLLNQGMVLLMGGLLIGWWAGERTERIMPLFGDLFHGVLALFLLAMGQKAAQRWRTLGSDASFLASFGVAMPLLGALLGSALALMLGLSAGGTLLLAVLAASASYIAVPAAFSVAMPKADLGPAITASLGVTFPFNVLVGIPLYSALIQTYL</sequence>
<feature type="transmembrane region" description="Helical" evidence="1">
    <location>
        <begin position="188"/>
        <end position="207"/>
    </location>
</feature>
<feature type="transmembrane region" description="Helical" evidence="1">
    <location>
        <begin position="162"/>
        <end position="182"/>
    </location>
</feature>
<proteinExistence type="predicted"/>
<accession>A0A4U1BCC4</accession>
<protein>
    <submittedName>
        <fullName evidence="2">Sodium-dependent bicarbonate transport family permease</fullName>
    </submittedName>
</protein>
<gene>
    <name evidence="2" type="ORF">FCL40_12455</name>
</gene>
<evidence type="ECO:0000313" key="2">
    <source>
        <dbReference type="EMBL" id="TKB48515.1"/>
    </source>
</evidence>
<evidence type="ECO:0000256" key="1">
    <source>
        <dbReference type="SAM" id="Phobius"/>
    </source>
</evidence>
<keyword evidence="1" id="KW-0812">Transmembrane</keyword>
<feature type="transmembrane region" description="Helical" evidence="1">
    <location>
        <begin position="255"/>
        <end position="276"/>
    </location>
</feature>
<organism evidence="2 3">
    <name type="scientific">Ferrimonas sediminicola</name>
    <dbReference type="NCBI Taxonomy" id="2569538"/>
    <lineage>
        <taxon>Bacteria</taxon>
        <taxon>Pseudomonadati</taxon>
        <taxon>Pseudomonadota</taxon>
        <taxon>Gammaproteobacteria</taxon>
        <taxon>Alteromonadales</taxon>
        <taxon>Ferrimonadaceae</taxon>
        <taxon>Ferrimonas</taxon>
    </lineage>
</organism>
<dbReference type="EMBL" id="SWCI01000007">
    <property type="protein sequence ID" value="TKB48515.1"/>
    <property type="molecule type" value="Genomic_DNA"/>
</dbReference>
<keyword evidence="1" id="KW-1133">Transmembrane helix</keyword>
<feature type="transmembrane region" description="Helical" evidence="1">
    <location>
        <begin position="30"/>
        <end position="50"/>
    </location>
</feature>
<dbReference type="PANTHER" id="PTHR40400">
    <property type="entry name" value="SLR1512 PROTEIN"/>
    <property type="match status" value="1"/>
</dbReference>